<name>A0A0G4IDN3_9ALVE</name>
<sequence length="431" mass="46381">MNKDHGTHLRTLVFGNLEAGIQPKCTKLGEGAFGVAVSVKGQDVSLEVSTLSPSRRQPGPLQWRQSLCCSRQNQGIQREATRELRINTVLQSESEKENGGTEENESIPQGVTASNSGRGRFAAEVSPNPILDALEQFQVTLADTEAAEKSAGTVSLNEHCTIDVVAEEGDIQAKYGSENVVRAIGWAADHLHFFLVMEKMGPDLGKAMWGGGSVFSWKKRVATLKGVFAGLLEMHSGEGGKPAAQHRDLKTVNVLTGDGEEQQAKLADLGMTIGLSGGGTGEGKSAWRNVDKCAGRVKDEKRGLDIFVFRRHLAELFKEWAKVEGQGDEAAKTFLEQYLDPTAQWPLDIALGLFRLSLKCTSDKFEDRVSAFEGLFEIVVLTSADLFGAEQTQGGPSCAPRGGSAGCPCTHRVPGARRSGPVLSKFSPSRI</sequence>
<evidence type="ECO:0000313" key="3">
    <source>
        <dbReference type="EMBL" id="CEM55183.1"/>
    </source>
</evidence>
<accession>A0A0G4IDN3</accession>
<organism evidence="3">
    <name type="scientific">Chromera velia CCMP2878</name>
    <dbReference type="NCBI Taxonomy" id="1169474"/>
    <lineage>
        <taxon>Eukaryota</taxon>
        <taxon>Sar</taxon>
        <taxon>Alveolata</taxon>
        <taxon>Colpodellida</taxon>
        <taxon>Chromeraceae</taxon>
        <taxon>Chromera</taxon>
    </lineage>
</organism>
<feature type="region of interest" description="Disordered" evidence="1">
    <location>
        <begin position="88"/>
        <end position="119"/>
    </location>
</feature>
<dbReference type="InterPro" id="IPR000719">
    <property type="entry name" value="Prot_kinase_dom"/>
</dbReference>
<dbReference type="GO" id="GO:0004672">
    <property type="term" value="F:protein kinase activity"/>
    <property type="evidence" value="ECO:0007669"/>
    <property type="project" value="InterPro"/>
</dbReference>
<dbReference type="Pfam" id="PF00069">
    <property type="entry name" value="Pkinase"/>
    <property type="match status" value="1"/>
</dbReference>
<dbReference type="SUPFAM" id="SSF56112">
    <property type="entry name" value="Protein kinase-like (PK-like)"/>
    <property type="match status" value="1"/>
</dbReference>
<reference evidence="3" key="1">
    <citation type="submission" date="2014-11" db="EMBL/GenBank/DDBJ databases">
        <authorList>
            <person name="Otto D Thomas"/>
            <person name="Naeem Raeece"/>
        </authorList>
    </citation>
    <scope>NUCLEOTIDE SEQUENCE</scope>
</reference>
<feature type="domain" description="Protein kinase" evidence="2">
    <location>
        <begin position="22"/>
        <end position="380"/>
    </location>
</feature>
<dbReference type="PROSITE" id="PS50011">
    <property type="entry name" value="PROTEIN_KINASE_DOM"/>
    <property type="match status" value="1"/>
</dbReference>
<dbReference type="AlphaFoldDB" id="A0A0G4IDN3"/>
<gene>
    <name evidence="3" type="ORF">Cvel_13338</name>
</gene>
<dbReference type="EMBL" id="CDMZ01005850">
    <property type="protein sequence ID" value="CEM55183.1"/>
    <property type="molecule type" value="Genomic_DNA"/>
</dbReference>
<feature type="compositionally biased region" description="Polar residues" evidence="1">
    <location>
        <begin position="106"/>
        <end position="117"/>
    </location>
</feature>
<evidence type="ECO:0000259" key="2">
    <source>
        <dbReference type="PROSITE" id="PS50011"/>
    </source>
</evidence>
<dbReference type="VEuPathDB" id="CryptoDB:Cvel_13338"/>
<proteinExistence type="predicted"/>
<dbReference type="InterPro" id="IPR011009">
    <property type="entry name" value="Kinase-like_dom_sf"/>
</dbReference>
<protein>
    <recommendedName>
        <fullName evidence="2">Protein kinase domain-containing protein</fullName>
    </recommendedName>
</protein>
<dbReference type="Gene3D" id="1.10.510.10">
    <property type="entry name" value="Transferase(Phosphotransferase) domain 1"/>
    <property type="match status" value="1"/>
</dbReference>
<dbReference type="GO" id="GO:0005524">
    <property type="term" value="F:ATP binding"/>
    <property type="evidence" value="ECO:0007669"/>
    <property type="project" value="InterPro"/>
</dbReference>
<evidence type="ECO:0000256" key="1">
    <source>
        <dbReference type="SAM" id="MobiDB-lite"/>
    </source>
</evidence>